<accession>A0AB39HWN8</accession>
<dbReference type="Pfam" id="PF09000">
    <property type="entry name" value="Cytotoxic"/>
    <property type="match status" value="1"/>
</dbReference>
<dbReference type="GO" id="GO:0043022">
    <property type="term" value="F:ribosome binding"/>
    <property type="evidence" value="ECO:0007669"/>
    <property type="project" value="InterPro"/>
</dbReference>
<dbReference type="InterPro" id="IPR009105">
    <property type="entry name" value="Colicin_E3_ribonuclease"/>
</dbReference>
<dbReference type="Pfam" id="PF06958">
    <property type="entry name" value="Pyocin_S"/>
    <property type="match status" value="1"/>
</dbReference>
<dbReference type="AlphaFoldDB" id="A0AB39HWN8"/>
<dbReference type="RefSeq" id="WP_368491622.1">
    <property type="nucleotide sequence ID" value="NZ_CP162607.1"/>
</dbReference>
<dbReference type="Gene3D" id="3.10.380.10">
    <property type="entry name" value="Colicin E3-like ribonuclease domain"/>
    <property type="match status" value="1"/>
</dbReference>
<evidence type="ECO:0000256" key="1">
    <source>
        <dbReference type="ARBA" id="ARBA00022529"/>
    </source>
</evidence>
<keyword evidence="2" id="KW-0044">Antibiotic</keyword>
<keyword evidence="3" id="KW-0078">Bacteriocin</keyword>
<name>A0AB39HWN8_9PSED</name>
<gene>
    <name evidence="7" type="ORF">AB4Y39_24940</name>
</gene>
<feature type="domain" description="Colicin E3-like ribonuclease" evidence="6">
    <location>
        <begin position="121"/>
        <end position="198"/>
    </location>
</feature>
<feature type="region of interest" description="Disordered" evidence="4">
    <location>
        <begin position="173"/>
        <end position="199"/>
    </location>
</feature>
<evidence type="ECO:0000256" key="2">
    <source>
        <dbReference type="ARBA" id="ARBA00023022"/>
    </source>
</evidence>
<dbReference type="InterPro" id="IPR036725">
    <property type="entry name" value="ColE3_ribonuclease_sf"/>
</dbReference>
<keyword evidence="1" id="KW-0929">Antimicrobial</keyword>
<dbReference type="SUPFAM" id="SSF69369">
    <property type="entry name" value="Cloacin translocation domain"/>
    <property type="match status" value="1"/>
</dbReference>
<evidence type="ECO:0000259" key="5">
    <source>
        <dbReference type="Pfam" id="PF06958"/>
    </source>
</evidence>
<proteinExistence type="predicted"/>
<dbReference type="GO" id="GO:0042742">
    <property type="term" value="P:defense response to bacterium"/>
    <property type="evidence" value="ECO:0007669"/>
    <property type="project" value="UniProtKB-KW"/>
</dbReference>
<evidence type="ECO:0000313" key="7">
    <source>
        <dbReference type="EMBL" id="XDK36901.1"/>
    </source>
</evidence>
<feature type="region of interest" description="Disordered" evidence="4">
    <location>
        <begin position="126"/>
        <end position="153"/>
    </location>
</feature>
<dbReference type="GO" id="GO:0003723">
    <property type="term" value="F:RNA binding"/>
    <property type="evidence" value="ECO:0007669"/>
    <property type="project" value="InterPro"/>
</dbReference>
<dbReference type="GO" id="GO:0016788">
    <property type="term" value="F:hydrolase activity, acting on ester bonds"/>
    <property type="evidence" value="ECO:0007669"/>
    <property type="project" value="InterPro"/>
</dbReference>
<feature type="domain" description="Pyosin/cloacin translocation" evidence="5">
    <location>
        <begin position="2"/>
        <end position="107"/>
    </location>
</feature>
<organism evidence="7">
    <name type="scientific">Pseudomonas sp. Hg7Tf</name>
    <dbReference type="NCBI Taxonomy" id="3236988"/>
    <lineage>
        <taxon>Bacteria</taxon>
        <taxon>Pseudomonadati</taxon>
        <taxon>Pseudomonadota</taxon>
        <taxon>Gammaproteobacteria</taxon>
        <taxon>Pseudomonadales</taxon>
        <taxon>Pseudomonadaceae</taxon>
        <taxon>Pseudomonas</taxon>
    </lineage>
</organism>
<dbReference type="EMBL" id="CP162607">
    <property type="protein sequence ID" value="XDK36901.1"/>
    <property type="molecule type" value="Genomic_DNA"/>
</dbReference>
<dbReference type="SUPFAM" id="SSF63840">
    <property type="entry name" value="Ribonuclease domain of colicin E3"/>
    <property type="match status" value="1"/>
</dbReference>
<protein>
    <submittedName>
        <fullName evidence="7">Colicin E3/pyocin S6 family cytotoxin</fullName>
    </submittedName>
</protein>
<dbReference type="InterPro" id="IPR016128">
    <property type="entry name" value="Pyosin/cloacin_T_dom"/>
</dbReference>
<dbReference type="GO" id="GO:0031640">
    <property type="term" value="P:killing of cells of another organism"/>
    <property type="evidence" value="ECO:0007669"/>
    <property type="project" value="UniProtKB-KW"/>
</dbReference>
<reference evidence="7" key="1">
    <citation type="submission" date="2024-07" db="EMBL/GenBank/DDBJ databases">
        <title>Identification and characteristics of a novel species of coltsfoot's symbiotic bacteria.</title>
        <authorList>
            <person name="Juszczyk A."/>
            <person name="Jasielczuk I."/>
            <person name="Gurgul A."/>
            <person name="Rogala M."/>
            <person name="Kowalczyk A."/>
            <person name="Szmatola T."/>
            <person name="Kosecka-Strojek M."/>
            <person name="Arent Z."/>
            <person name="Latowski D."/>
        </authorList>
    </citation>
    <scope>NUCLEOTIDE SEQUENCE</scope>
    <source>
        <strain evidence="7">Hg7Tf</strain>
    </source>
</reference>
<sequence length="199" mass="21695">MYGIHTSASGDDSVRTVEVKWNASKTAMEAKLNGLTILWAPQRGPLGEMPPLIYPDSSGEQLGTILVHPIPENTDSQIEGLPGENITAEDCILVFPAGSGLKSLYVVFSKPGRGDHKYHQPPSALPAFPDAKSAPSKTFIQGGSKKRRRWKDSSGKIYEWDSQHGTVELYSKQGNHLGEFNPDTGEQTKPANPARKVEK</sequence>
<dbReference type="InterPro" id="IPR036302">
    <property type="entry name" value="Pyosin/cloacin_T_dom_sf"/>
</dbReference>
<evidence type="ECO:0000259" key="6">
    <source>
        <dbReference type="Pfam" id="PF09000"/>
    </source>
</evidence>
<evidence type="ECO:0000256" key="3">
    <source>
        <dbReference type="ARBA" id="ARBA00023048"/>
    </source>
</evidence>
<evidence type="ECO:0000256" key="4">
    <source>
        <dbReference type="SAM" id="MobiDB-lite"/>
    </source>
</evidence>